<dbReference type="RefSeq" id="WP_377063445.1">
    <property type="nucleotide sequence ID" value="NZ_JBHSJJ010000004.1"/>
</dbReference>
<protein>
    <recommendedName>
        <fullName evidence="4">DUF4825 domain-containing protein</fullName>
    </recommendedName>
</protein>
<keyword evidence="1" id="KW-0472">Membrane</keyword>
<reference evidence="3" key="1">
    <citation type="journal article" date="2019" name="Int. J. Syst. Evol. Microbiol.">
        <title>The Global Catalogue of Microorganisms (GCM) 10K type strain sequencing project: providing services to taxonomists for standard genome sequencing and annotation.</title>
        <authorList>
            <consortium name="The Broad Institute Genomics Platform"/>
            <consortium name="The Broad Institute Genome Sequencing Center for Infectious Disease"/>
            <person name="Wu L."/>
            <person name="Ma J."/>
        </authorList>
    </citation>
    <scope>NUCLEOTIDE SEQUENCE [LARGE SCALE GENOMIC DNA]</scope>
    <source>
        <strain evidence="3">CGMCC 4.7466</strain>
    </source>
</reference>
<gene>
    <name evidence="2" type="ORF">ACFPFU_08445</name>
</gene>
<keyword evidence="1" id="KW-1133">Transmembrane helix</keyword>
<keyword evidence="3" id="KW-1185">Reference proteome</keyword>
<evidence type="ECO:0000256" key="1">
    <source>
        <dbReference type="SAM" id="Phobius"/>
    </source>
</evidence>
<dbReference type="Proteomes" id="UP001595818">
    <property type="component" value="Unassembled WGS sequence"/>
</dbReference>
<comment type="caution">
    <text evidence="2">The sequence shown here is derived from an EMBL/GenBank/DDBJ whole genome shotgun (WGS) entry which is preliminary data.</text>
</comment>
<feature type="transmembrane region" description="Helical" evidence="1">
    <location>
        <begin position="18"/>
        <end position="36"/>
    </location>
</feature>
<name>A0ABV9SZ82_9BACT</name>
<evidence type="ECO:0000313" key="2">
    <source>
        <dbReference type="EMBL" id="MFC4871711.1"/>
    </source>
</evidence>
<evidence type="ECO:0000313" key="3">
    <source>
        <dbReference type="Proteomes" id="UP001595818"/>
    </source>
</evidence>
<evidence type="ECO:0008006" key="4">
    <source>
        <dbReference type="Google" id="ProtNLM"/>
    </source>
</evidence>
<sequence>MNKYPINFRYIGKDRSHFCSSVWALAFWVCGLFLTACDNGFTFGSNDGISETDSLFLGMYLGMEQQAFFDHCTELNSQKLITQGPGGSTSVEHRIKDVFDAEVVMRFFPTFIDHKIFEMPVTYNYAAWAPWNKQYQADVLLEKMLGKYKEWYGEDFQLLNHETQGKVYYKIDGKRRINLFIKDDQFVQAVFTDLKTEKRLKEEYKKSLEE</sequence>
<organism evidence="2 3">
    <name type="scientific">Negadavirga shengliensis</name>
    <dbReference type="NCBI Taxonomy" id="1389218"/>
    <lineage>
        <taxon>Bacteria</taxon>
        <taxon>Pseudomonadati</taxon>
        <taxon>Bacteroidota</taxon>
        <taxon>Cytophagia</taxon>
        <taxon>Cytophagales</taxon>
        <taxon>Cyclobacteriaceae</taxon>
        <taxon>Negadavirga</taxon>
    </lineage>
</organism>
<accession>A0ABV9SZ82</accession>
<proteinExistence type="predicted"/>
<keyword evidence="1" id="KW-0812">Transmembrane</keyword>
<dbReference type="EMBL" id="JBHSJJ010000004">
    <property type="protein sequence ID" value="MFC4871711.1"/>
    <property type="molecule type" value="Genomic_DNA"/>
</dbReference>